<organism evidence="2 3">
    <name type="scientific">Acyrthosiphon pisum</name>
    <name type="common">Pea aphid</name>
    <dbReference type="NCBI Taxonomy" id="7029"/>
    <lineage>
        <taxon>Eukaryota</taxon>
        <taxon>Metazoa</taxon>
        <taxon>Ecdysozoa</taxon>
        <taxon>Arthropoda</taxon>
        <taxon>Hexapoda</taxon>
        <taxon>Insecta</taxon>
        <taxon>Pterygota</taxon>
        <taxon>Neoptera</taxon>
        <taxon>Paraneoptera</taxon>
        <taxon>Hemiptera</taxon>
        <taxon>Sternorrhyncha</taxon>
        <taxon>Aphidomorpha</taxon>
        <taxon>Aphidoidea</taxon>
        <taxon>Aphididae</taxon>
        <taxon>Macrosiphini</taxon>
        <taxon>Acyrthosiphon</taxon>
    </lineage>
</organism>
<dbReference type="OrthoDB" id="45365at2759"/>
<evidence type="ECO:0000259" key="1">
    <source>
        <dbReference type="Pfam" id="PF07707"/>
    </source>
</evidence>
<protein>
    <recommendedName>
        <fullName evidence="1">BACK domain-containing protein</fullName>
    </recommendedName>
</protein>
<dbReference type="PANTHER" id="PTHR45632:SF30">
    <property type="entry name" value="BTB DOMAIN-CONTAINING PROTEIN"/>
    <property type="match status" value="1"/>
</dbReference>
<dbReference type="InterPro" id="IPR011705">
    <property type="entry name" value="BACK"/>
</dbReference>
<dbReference type="KEGG" id="api:100160274"/>
<proteinExistence type="predicted"/>
<dbReference type="PANTHER" id="PTHR45632">
    <property type="entry name" value="LD33804P"/>
    <property type="match status" value="1"/>
</dbReference>
<accession>A0A8R2JN97</accession>
<dbReference type="GeneID" id="100160274"/>
<dbReference type="EnsemblMetazoa" id="XM_029487073.1">
    <property type="protein sequence ID" value="XP_029342933.1"/>
    <property type="gene ID" value="LOC100160274"/>
</dbReference>
<keyword evidence="3" id="KW-1185">Reference proteome</keyword>
<reference evidence="2" key="2">
    <citation type="submission" date="2022-06" db="UniProtKB">
        <authorList>
            <consortium name="EnsemblMetazoa"/>
        </authorList>
    </citation>
    <scope>IDENTIFICATION</scope>
</reference>
<dbReference type="RefSeq" id="XP_029342933.1">
    <property type="nucleotide sequence ID" value="XM_029487073.1"/>
</dbReference>
<sequence length="108" mass="12570">MVKLISSNELTVPSEEKIFESVIRWVKHDLDSRKPILPQLMEHVRLPLTSKDYILKNVVDEPLLNNCFKCKDYVIEALYFHLLKADELITVPHNIRTIPRQPGGIHKV</sequence>
<dbReference type="Pfam" id="PF07707">
    <property type="entry name" value="BACK"/>
    <property type="match status" value="1"/>
</dbReference>
<evidence type="ECO:0000313" key="3">
    <source>
        <dbReference type="Proteomes" id="UP000007819"/>
    </source>
</evidence>
<evidence type="ECO:0000313" key="2">
    <source>
        <dbReference type="EnsemblMetazoa" id="XP_029342933.1"/>
    </source>
</evidence>
<dbReference type="Proteomes" id="UP000007819">
    <property type="component" value="Chromosome A1"/>
</dbReference>
<reference evidence="3" key="1">
    <citation type="submission" date="2010-06" db="EMBL/GenBank/DDBJ databases">
        <authorList>
            <person name="Jiang H."/>
            <person name="Abraham K."/>
            <person name="Ali S."/>
            <person name="Alsbrooks S.L."/>
            <person name="Anim B.N."/>
            <person name="Anosike U.S."/>
            <person name="Attaway T."/>
            <person name="Bandaranaike D.P."/>
            <person name="Battles P.K."/>
            <person name="Bell S.N."/>
            <person name="Bell A.V."/>
            <person name="Beltran B."/>
            <person name="Bickham C."/>
            <person name="Bustamante Y."/>
            <person name="Caleb T."/>
            <person name="Canada A."/>
            <person name="Cardenas V."/>
            <person name="Carter K."/>
            <person name="Chacko J."/>
            <person name="Chandrabose M.N."/>
            <person name="Chavez D."/>
            <person name="Chavez A."/>
            <person name="Chen L."/>
            <person name="Chu H.-S."/>
            <person name="Claassen K.J."/>
            <person name="Cockrell R."/>
            <person name="Collins M."/>
            <person name="Cooper J.A."/>
            <person name="Cree A."/>
            <person name="Curry S.M."/>
            <person name="Da Y."/>
            <person name="Dao M.D."/>
            <person name="Das B."/>
            <person name="Davila M.-L."/>
            <person name="Davy-Carroll L."/>
            <person name="Denson S."/>
            <person name="Dinh H."/>
            <person name="Ebong V.E."/>
            <person name="Edwards J.R."/>
            <person name="Egan A."/>
            <person name="El-Daye J."/>
            <person name="Escobedo L."/>
            <person name="Fernandez S."/>
            <person name="Fernando P.R."/>
            <person name="Flagg N."/>
            <person name="Forbes L.D."/>
            <person name="Fowler R.G."/>
            <person name="Fu Q."/>
            <person name="Gabisi R.A."/>
            <person name="Ganer J."/>
            <person name="Garbino Pronczuk A."/>
            <person name="Garcia R.M."/>
            <person name="Garner T."/>
            <person name="Garrett T.E."/>
            <person name="Gonzalez D.A."/>
            <person name="Hamid H."/>
            <person name="Hawkins E.S."/>
            <person name="Hirani K."/>
            <person name="Hogues M.E."/>
            <person name="Hollins B."/>
            <person name="Hsiao C.-H."/>
            <person name="Jabil R."/>
            <person name="James M.L."/>
            <person name="Jhangiani S.N."/>
            <person name="Johnson B."/>
            <person name="Johnson Q."/>
            <person name="Joshi V."/>
            <person name="Kalu J.B."/>
            <person name="Kam C."/>
            <person name="Kashfia A."/>
            <person name="Keebler J."/>
            <person name="Kisamo H."/>
            <person name="Kovar C.L."/>
            <person name="Lago L.A."/>
            <person name="Lai C.-Y."/>
            <person name="Laidlaw J."/>
            <person name="Lara F."/>
            <person name="Le T.-K."/>
            <person name="Lee S.L."/>
            <person name="Legall F.H."/>
            <person name="Lemon S.J."/>
            <person name="Lewis L.R."/>
            <person name="Li B."/>
            <person name="Liu Y."/>
            <person name="Liu Y.-S."/>
            <person name="Lopez J."/>
            <person name="Lozado R.J."/>
            <person name="Lu J."/>
            <person name="Madu R.C."/>
            <person name="Maheshwari M."/>
            <person name="Maheshwari R."/>
            <person name="Malloy K."/>
            <person name="Martinez E."/>
            <person name="Mathew T."/>
            <person name="Mercado I.C."/>
            <person name="Mercado C."/>
            <person name="Meyer B."/>
            <person name="Montgomery K."/>
            <person name="Morgan M.B."/>
            <person name="Munidasa M."/>
            <person name="Nazareth L.V."/>
            <person name="Nelson J."/>
            <person name="Ng B.M."/>
            <person name="Nguyen N.B."/>
            <person name="Nguyen P.Q."/>
            <person name="Nguyen T."/>
            <person name="Obregon M."/>
            <person name="Okwuonu G.O."/>
            <person name="Onwere C.G."/>
            <person name="Orozco G."/>
            <person name="Parra A."/>
            <person name="Patel S."/>
            <person name="Patil S."/>
            <person name="Perez A."/>
            <person name="Perez Y."/>
            <person name="Pham C."/>
            <person name="Primus E.L."/>
            <person name="Pu L.-L."/>
            <person name="Puazo M."/>
            <person name="Qin X."/>
            <person name="Quiroz J.B."/>
            <person name="Reese J."/>
            <person name="Richards S."/>
            <person name="Rives C.M."/>
            <person name="Robberts R."/>
            <person name="Ruiz S.J."/>
            <person name="Ruiz M.J."/>
            <person name="Santibanez J."/>
            <person name="Schneider B.W."/>
            <person name="Sisson I."/>
            <person name="Smith M."/>
            <person name="Sodergren E."/>
            <person name="Song X.-Z."/>
            <person name="Song B.B."/>
            <person name="Summersgill H."/>
            <person name="Thelus R."/>
            <person name="Thornton R.D."/>
            <person name="Trejos Z.Y."/>
            <person name="Usmani K."/>
            <person name="Vattathil S."/>
            <person name="Villasana D."/>
            <person name="Walker D.L."/>
            <person name="Wang S."/>
            <person name="Wang K."/>
            <person name="White C.S."/>
            <person name="Williams A.C."/>
            <person name="Williamson J."/>
            <person name="Wilson K."/>
            <person name="Woghiren I.O."/>
            <person name="Woodworth J.R."/>
            <person name="Worley K.C."/>
            <person name="Wright R.A."/>
            <person name="Wu W."/>
            <person name="Young L."/>
            <person name="Zhang L."/>
            <person name="Zhang J."/>
            <person name="Zhu Y."/>
            <person name="Muzny D.M."/>
            <person name="Weinstock G."/>
            <person name="Gibbs R.A."/>
        </authorList>
    </citation>
    <scope>NUCLEOTIDE SEQUENCE [LARGE SCALE GENOMIC DNA]</scope>
    <source>
        <strain evidence="3">LSR1</strain>
    </source>
</reference>
<name>A0A8R2JN97_ACYPI</name>
<feature type="domain" description="BACK" evidence="1">
    <location>
        <begin position="1"/>
        <end position="58"/>
    </location>
</feature>
<dbReference type="Gene3D" id="1.25.40.420">
    <property type="match status" value="1"/>
</dbReference>
<dbReference type="AlphaFoldDB" id="A0A8R2JN97"/>